<dbReference type="PANTHER" id="PTHR32285:SF58">
    <property type="entry name" value="PROTEIN TRICHOME BIREFRINGENCE-LIKE 41"/>
    <property type="match status" value="1"/>
</dbReference>
<protein>
    <recommendedName>
        <fullName evidence="2">Trichome birefringence-like C-terminal domain-containing protein</fullName>
    </recommendedName>
</protein>
<gene>
    <name evidence="3" type="ORF">ILEXP_LOCUS33089</name>
</gene>
<dbReference type="PANTHER" id="PTHR32285">
    <property type="entry name" value="PROTEIN TRICHOME BIREFRINGENCE-LIKE 9-RELATED"/>
    <property type="match status" value="1"/>
</dbReference>
<reference evidence="3 4" key="1">
    <citation type="submission" date="2024-02" db="EMBL/GenBank/DDBJ databases">
        <authorList>
            <person name="Vignale AGUSTIN F."/>
            <person name="Sosa J E."/>
            <person name="Modenutti C."/>
        </authorList>
    </citation>
    <scope>NUCLEOTIDE SEQUENCE [LARGE SCALE GENOMIC DNA]</scope>
</reference>
<dbReference type="InterPro" id="IPR029962">
    <property type="entry name" value="TBL"/>
</dbReference>
<evidence type="ECO:0000256" key="1">
    <source>
        <dbReference type="ARBA" id="ARBA00007727"/>
    </source>
</evidence>
<name>A0ABC8T3T1_9AQUA</name>
<dbReference type="EMBL" id="CAUOFW020004137">
    <property type="protein sequence ID" value="CAK9164014.1"/>
    <property type="molecule type" value="Genomic_DNA"/>
</dbReference>
<comment type="caution">
    <text evidence="3">The sequence shown here is derived from an EMBL/GenBank/DDBJ whole genome shotgun (WGS) entry which is preliminary data.</text>
</comment>
<dbReference type="InterPro" id="IPR026057">
    <property type="entry name" value="TBL_C"/>
</dbReference>
<sequence>MAVTGVHALYCSAQTQIQSHQTSRYLLLTFTDYGVKVMLNRNVFLVDVVRDDKGRVLKLDSIVGGKLWKGIDMLIFNTWHWWNRRGVGQPWDYIQVGNETYKDMDRMAAFERALNT</sequence>
<dbReference type="Pfam" id="PF13839">
    <property type="entry name" value="PC-Esterase"/>
    <property type="match status" value="1"/>
</dbReference>
<evidence type="ECO:0000259" key="2">
    <source>
        <dbReference type="Pfam" id="PF13839"/>
    </source>
</evidence>
<proteinExistence type="inferred from homology"/>
<comment type="similarity">
    <text evidence="1">Belongs to the PC-esterase family. TBL subfamily.</text>
</comment>
<dbReference type="Proteomes" id="UP001642360">
    <property type="component" value="Unassembled WGS sequence"/>
</dbReference>
<dbReference type="AlphaFoldDB" id="A0ABC8T3T1"/>
<evidence type="ECO:0000313" key="4">
    <source>
        <dbReference type="Proteomes" id="UP001642360"/>
    </source>
</evidence>
<keyword evidence="4" id="KW-1185">Reference proteome</keyword>
<organism evidence="3 4">
    <name type="scientific">Ilex paraguariensis</name>
    <name type="common">yerba mate</name>
    <dbReference type="NCBI Taxonomy" id="185542"/>
    <lineage>
        <taxon>Eukaryota</taxon>
        <taxon>Viridiplantae</taxon>
        <taxon>Streptophyta</taxon>
        <taxon>Embryophyta</taxon>
        <taxon>Tracheophyta</taxon>
        <taxon>Spermatophyta</taxon>
        <taxon>Magnoliopsida</taxon>
        <taxon>eudicotyledons</taxon>
        <taxon>Gunneridae</taxon>
        <taxon>Pentapetalae</taxon>
        <taxon>asterids</taxon>
        <taxon>campanulids</taxon>
        <taxon>Aquifoliales</taxon>
        <taxon>Aquifoliaceae</taxon>
        <taxon>Ilex</taxon>
    </lineage>
</organism>
<accession>A0ABC8T3T1</accession>
<feature type="domain" description="Trichome birefringence-like C-terminal" evidence="2">
    <location>
        <begin position="11"/>
        <end position="116"/>
    </location>
</feature>
<evidence type="ECO:0000313" key="3">
    <source>
        <dbReference type="EMBL" id="CAK9164014.1"/>
    </source>
</evidence>